<proteinExistence type="predicted"/>
<accession>A0A2V0P335</accession>
<dbReference type="AlphaFoldDB" id="A0A2V0P335"/>
<dbReference type="Proteomes" id="UP000247498">
    <property type="component" value="Unassembled WGS sequence"/>
</dbReference>
<evidence type="ECO:0000313" key="4">
    <source>
        <dbReference type="Proteomes" id="UP000247498"/>
    </source>
</evidence>
<dbReference type="InterPro" id="IPR050904">
    <property type="entry name" value="Adhesion/Biosynth-related"/>
</dbReference>
<dbReference type="Pfam" id="PF02469">
    <property type="entry name" value="Fasciclin"/>
    <property type="match status" value="2"/>
</dbReference>
<dbReference type="InterPro" id="IPR000782">
    <property type="entry name" value="FAS1_domain"/>
</dbReference>
<reference evidence="3 4" key="1">
    <citation type="journal article" date="2018" name="Sci. Rep.">
        <title>Raphidocelis subcapitata (=Pseudokirchneriella subcapitata) provides an insight into genome evolution and environmental adaptations in the Sphaeropleales.</title>
        <authorList>
            <person name="Suzuki S."/>
            <person name="Yamaguchi H."/>
            <person name="Nakajima N."/>
            <person name="Kawachi M."/>
        </authorList>
    </citation>
    <scope>NUCLEOTIDE SEQUENCE [LARGE SCALE GENOMIC DNA]</scope>
    <source>
        <strain evidence="3 4">NIES-35</strain>
    </source>
</reference>
<comment type="caution">
    <text evidence="3">The sequence shown here is derived from an EMBL/GenBank/DDBJ whole genome shotgun (WGS) entry which is preliminary data.</text>
</comment>
<gene>
    <name evidence="3" type="ORF">Rsub_05343</name>
</gene>
<feature type="signal peptide" evidence="1">
    <location>
        <begin position="1"/>
        <end position="20"/>
    </location>
</feature>
<dbReference type="SMART" id="SM00554">
    <property type="entry name" value="FAS1"/>
    <property type="match status" value="2"/>
</dbReference>
<evidence type="ECO:0000313" key="3">
    <source>
        <dbReference type="EMBL" id="GBF92260.1"/>
    </source>
</evidence>
<dbReference type="PANTHER" id="PTHR10900">
    <property type="entry name" value="PERIOSTIN-RELATED"/>
    <property type="match status" value="1"/>
</dbReference>
<feature type="domain" description="FAS1" evidence="2">
    <location>
        <begin position="199"/>
        <end position="351"/>
    </location>
</feature>
<feature type="domain" description="FAS1" evidence="2">
    <location>
        <begin position="54"/>
        <end position="197"/>
    </location>
</feature>
<keyword evidence="4" id="KW-1185">Reference proteome</keyword>
<dbReference type="PROSITE" id="PS50213">
    <property type="entry name" value="FAS1"/>
    <property type="match status" value="2"/>
</dbReference>
<protein>
    <recommendedName>
        <fullName evidence="2">FAS1 domain-containing protein</fullName>
    </recommendedName>
</protein>
<dbReference type="Gene3D" id="2.30.180.10">
    <property type="entry name" value="FAS1 domain"/>
    <property type="match status" value="2"/>
</dbReference>
<evidence type="ECO:0000256" key="1">
    <source>
        <dbReference type="SAM" id="SignalP"/>
    </source>
</evidence>
<dbReference type="InParanoid" id="A0A2V0P335"/>
<name>A0A2V0P335_9CHLO</name>
<dbReference type="PANTHER" id="PTHR10900:SF77">
    <property type="entry name" value="FI19380P1"/>
    <property type="match status" value="1"/>
</dbReference>
<evidence type="ECO:0000259" key="2">
    <source>
        <dbReference type="PROSITE" id="PS50213"/>
    </source>
</evidence>
<sequence>MASRKLAALAVLLAAAGAVAQTAPAVTAPAKPAAAEAKPAAAKPPKYALSDKVNPNSPLQALIANNLTVFAKVANASGLIPALNSSVTEVTIFAPTNGAIARLAEQMGMTPSEFLGHQMLVDRIAGIHIHTNGSVKAAALKNGAKLHTARGGDLTVNLTTIGGKKATILESAQNAAAVIKPDIKAGNSTIHVIDSVLLPNDVFPNLKAALSFKTVTKPIADLILKDPKLSKAAADPKTAITLFVPTDVATNALVAKPEAKAILGSADSTSKLLAHHAVPGARILPNGIKASEKLPTLLEGTSVEFEKVKSKDGKTGEIFVTADNDDAKPAKVVKMNIIAGNSYLNLLDGALVPGKI</sequence>
<organism evidence="3 4">
    <name type="scientific">Raphidocelis subcapitata</name>
    <dbReference type="NCBI Taxonomy" id="307507"/>
    <lineage>
        <taxon>Eukaryota</taxon>
        <taxon>Viridiplantae</taxon>
        <taxon>Chlorophyta</taxon>
        <taxon>core chlorophytes</taxon>
        <taxon>Chlorophyceae</taxon>
        <taxon>CS clade</taxon>
        <taxon>Sphaeropleales</taxon>
        <taxon>Selenastraceae</taxon>
        <taxon>Raphidocelis</taxon>
    </lineage>
</organism>
<dbReference type="EMBL" id="BDRX01000030">
    <property type="protein sequence ID" value="GBF92260.1"/>
    <property type="molecule type" value="Genomic_DNA"/>
</dbReference>
<keyword evidence="1" id="KW-0732">Signal</keyword>
<feature type="chain" id="PRO_5016043138" description="FAS1 domain-containing protein" evidence="1">
    <location>
        <begin position="21"/>
        <end position="356"/>
    </location>
</feature>
<dbReference type="OrthoDB" id="544570at2759"/>
<dbReference type="SUPFAM" id="SSF82153">
    <property type="entry name" value="FAS1 domain"/>
    <property type="match status" value="2"/>
</dbReference>
<dbReference type="InterPro" id="IPR036378">
    <property type="entry name" value="FAS1_dom_sf"/>
</dbReference>